<dbReference type="EMBL" id="KN833034">
    <property type="protein sequence ID" value="KIM76456.1"/>
    <property type="molecule type" value="Genomic_DNA"/>
</dbReference>
<dbReference type="GO" id="GO:0016746">
    <property type="term" value="F:acyltransferase activity"/>
    <property type="evidence" value="ECO:0007669"/>
    <property type="project" value="UniProtKB-KW"/>
</dbReference>
<dbReference type="Pfam" id="PF02458">
    <property type="entry name" value="Transferase"/>
    <property type="match status" value="1"/>
</dbReference>
<dbReference type="InParanoid" id="A0A0C3F9N2"/>
<organism evidence="5 6">
    <name type="scientific">Piloderma croceum (strain F 1598)</name>
    <dbReference type="NCBI Taxonomy" id="765440"/>
    <lineage>
        <taxon>Eukaryota</taxon>
        <taxon>Fungi</taxon>
        <taxon>Dikarya</taxon>
        <taxon>Basidiomycota</taxon>
        <taxon>Agaricomycotina</taxon>
        <taxon>Agaricomycetes</taxon>
        <taxon>Agaricomycetidae</taxon>
        <taxon>Atheliales</taxon>
        <taxon>Atheliaceae</taxon>
        <taxon>Piloderma</taxon>
    </lineage>
</organism>
<gene>
    <name evidence="5" type="ORF">PILCRDRAFT_12703</name>
</gene>
<keyword evidence="4" id="KW-0012">Acyltransferase</keyword>
<keyword evidence="6" id="KW-1185">Reference proteome</keyword>
<dbReference type="HOGENOM" id="CLU_580184_0_0_1"/>
<dbReference type="Proteomes" id="UP000054166">
    <property type="component" value="Unassembled WGS sequence"/>
</dbReference>
<dbReference type="InterPro" id="IPR051283">
    <property type="entry name" value="Sec_Metabolite_Acyltrans"/>
</dbReference>
<name>A0A0C3F9N2_PILCF</name>
<dbReference type="AlphaFoldDB" id="A0A0C3F9N2"/>
<accession>A0A0C3F9N2</accession>
<dbReference type="Gene3D" id="3.30.559.10">
    <property type="entry name" value="Chloramphenicol acetyltransferase-like domain"/>
    <property type="match status" value="2"/>
</dbReference>
<comment type="pathway">
    <text evidence="1">Secondary metabolite biosynthesis.</text>
</comment>
<evidence type="ECO:0000313" key="6">
    <source>
        <dbReference type="Proteomes" id="UP000054166"/>
    </source>
</evidence>
<dbReference type="PANTHER" id="PTHR31896">
    <property type="entry name" value="FAMILY REGULATORY PROTEIN, PUTATIVE (AFU_ORTHOLOGUE AFUA_3G14730)-RELATED"/>
    <property type="match status" value="1"/>
</dbReference>
<reference evidence="6" key="2">
    <citation type="submission" date="2015-01" db="EMBL/GenBank/DDBJ databases">
        <title>Evolutionary Origins and Diversification of the Mycorrhizal Mutualists.</title>
        <authorList>
            <consortium name="DOE Joint Genome Institute"/>
            <consortium name="Mycorrhizal Genomics Consortium"/>
            <person name="Kohler A."/>
            <person name="Kuo A."/>
            <person name="Nagy L.G."/>
            <person name="Floudas D."/>
            <person name="Copeland A."/>
            <person name="Barry K.W."/>
            <person name="Cichocki N."/>
            <person name="Veneault-Fourrey C."/>
            <person name="LaButti K."/>
            <person name="Lindquist E.A."/>
            <person name="Lipzen A."/>
            <person name="Lundell T."/>
            <person name="Morin E."/>
            <person name="Murat C."/>
            <person name="Riley R."/>
            <person name="Ohm R."/>
            <person name="Sun H."/>
            <person name="Tunlid A."/>
            <person name="Henrissat B."/>
            <person name="Grigoriev I.V."/>
            <person name="Hibbett D.S."/>
            <person name="Martin F."/>
        </authorList>
    </citation>
    <scope>NUCLEOTIDE SEQUENCE [LARGE SCALE GENOMIC DNA]</scope>
    <source>
        <strain evidence="6">F 1598</strain>
    </source>
</reference>
<evidence type="ECO:0000313" key="5">
    <source>
        <dbReference type="EMBL" id="KIM76456.1"/>
    </source>
</evidence>
<dbReference type="OrthoDB" id="21502at2759"/>
<dbReference type="STRING" id="765440.A0A0C3F9N2"/>
<dbReference type="InterPro" id="IPR023213">
    <property type="entry name" value="CAT-like_dom_sf"/>
</dbReference>
<proteinExistence type="inferred from homology"/>
<protein>
    <submittedName>
        <fullName evidence="5">Uncharacterized protein</fullName>
    </submittedName>
</protein>
<evidence type="ECO:0000256" key="1">
    <source>
        <dbReference type="ARBA" id="ARBA00005179"/>
    </source>
</evidence>
<comment type="similarity">
    <text evidence="2">Belongs to the plant acyltransferase family.</text>
</comment>
<evidence type="ECO:0000256" key="3">
    <source>
        <dbReference type="ARBA" id="ARBA00022679"/>
    </source>
</evidence>
<evidence type="ECO:0000256" key="4">
    <source>
        <dbReference type="ARBA" id="ARBA00023315"/>
    </source>
</evidence>
<sequence>MLPLFASRRTCPPDKPSVDVVPLLPLDAEVRLQAMVLTYMFTFEGKLDGEQLRTSLYDLIIKKWRILGARLVHNPKTDTLEHHIPHAFNSSTPPCSFEYKTYDTPIDKHLIRPKGLPNDISVQPVPIQNYPFAGIDPKRTFKTYLVDPPPPVLSVYCSVFTDATHIGVTLPHTFNDAKGMSEIMNAWSTCVAHGIDSTAIPKLPLDYNPVGDITTTRPPIALPGYGRFSAQENLQFVARVVWDLVRKRKESGRIIHFPVAVLERMKSEAHAELKESLGDNSPSLSKNDILMAWFAKAMFHPDIYTASRDRTPVSIGFAFDPRKRLKSLFPLPHLHNVAAPMCVHPWVTISEIQSMSLARLALRIRSSVNETLTEDAVLNHLAWRLKNNQKGGMPFPHNGTYLIASSWRNAGFERIDFSAALCSGPTTSTSTGPEDKVETTRAGTRTGRMSMLSPMAVTPYPLRRGFSISCEDGEGGIWAYVVMPNVDWVKGEFGSLKKL</sequence>
<keyword evidence="3" id="KW-0808">Transferase</keyword>
<evidence type="ECO:0000256" key="2">
    <source>
        <dbReference type="ARBA" id="ARBA00009861"/>
    </source>
</evidence>
<dbReference type="PANTHER" id="PTHR31896:SF69">
    <property type="entry name" value="FAMILY REGULATORY PROTEIN, PUTATIVE (AFU_ORTHOLOGUE AFUA_3G14730)-RELATED"/>
    <property type="match status" value="1"/>
</dbReference>
<reference evidence="5 6" key="1">
    <citation type="submission" date="2014-04" db="EMBL/GenBank/DDBJ databases">
        <authorList>
            <consortium name="DOE Joint Genome Institute"/>
            <person name="Kuo A."/>
            <person name="Tarkka M."/>
            <person name="Buscot F."/>
            <person name="Kohler A."/>
            <person name="Nagy L.G."/>
            <person name="Floudas D."/>
            <person name="Copeland A."/>
            <person name="Barry K.W."/>
            <person name="Cichocki N."/>
            <person name="Veneault-Fourrey C."/>
            <person name="LaButti K."/>
            <person name="Lindquist E.A."/>
            <person name="Lipzen A."/>
            <person name="Lundell T."/>
            <person name="Morin E."/>
            <person name="Murat C."/>
            <person name="Sun H."/>
            <person name="Tunlid A."/>
            <person name="Henrissat B."/>
            <person name="Grigoriev I.V."/>
            <person name="Hibbett D.S."/>
            <person name="Martin F."/>
            <person name="Nordberg H.P."/>
            <person name="Cantor M.N."/>
            <person name="Hua S.X."/>
        </authorList>
    </citation>
    <scope>NUCLEOTIDE SEQUENCE [LARGE SCALE GENOMIC DNA]</scope>
    <source>
        <strain evidence="5 6">F 1598</strain>
    </source>
</reference>